<name>A0ABU5C4K3_9BACI</name>
<dbReference type="Pfam" id="PF01408">
    <property type="entry name" value="GFO_IDH_MocA"/>
    <property type="match status" value="1"/>
</dbReference>
<dbReference type="PANTHER" id="PTHR43249:SF1">
    <property type="entry name" value="D-GLUCOSIDE 3-DEHYDROGENASE"/>
    <property type="match status" value="1"/>
</dbReference>
<evidence type="ECO:0000259" key="3">
    <source>
        <dbReference type="Pfam" id="PF02894"/>
    </source>
</evidence>
<sequence>MTKERVRIGVIGCGNIAFQKHLPSLSKLGSKVSLAGFCDIVKERADKAAAEYGTKDAVVYENYKELLQDESIDVVQVLTPNISHANITVDALEAGKHVMCEKPMAINSKEAKLMVEAAKRTGKKLTVAYQHRHRRDSFFLNQLIEDGELGEIYFAKSHAVRRRGVPTWGVFLDKEKQGGGALIDIGTHALDLTLWLMDNYKPKSVMGSTYSKLNDKPDGNIFGRWDPEKFAGVEDSAFGYIKMENGATITLEASWALNVINPKESQVTLCGTEAGAEMFGDADANEGYVVLNTSKHDQLLEMETQPSNLMPSLQAEEDIGYLEAKRWIDAVVNDEEPMVKPEQAYVVTQILEALYKSAETGQSVQIDELE</sequence>
<dbReference type="SUPFAM" id="SSF55347">
    <property type="entry name" value="Glyceraldehyde-3-phosphate dehydrogenase-like, C-terminal domain"/>
    <property type="match status" value="1"/>
</dbReference>
<proteinExistence type="inferred from homology"/>
<dbReference type="RefSeq" id="WP_390355255.1">
    <property type="nucleotide sequence ID" value="NZ_JBHUIZ010000006.1"/>
</dbReference>
<dbReference type="Gene3D" id="3.40.50.720">
    <property type="entry name" value="NAD(P)-binding Rossmann-like Domain"/>
    <property type="match status" value="1"/>
</dbReference>
<dbReference type="EMBL" id="JAWDIP010000003">
    <property type="protein sequence ID" value="MDY0394125.1"/>
    <property type="molecule type" value="Genomic_DNA"/>
</dbReference>
<dbReference type="Gene3D" id="3.30.360.10">
    <property type="entry name" value="Dihydrodipicolinate Reductase, domain 2"/>
    <property type="match status" value="1"/>
</dbReference>
<comment type="similarity">
    <text evidence="1">Belongs to the Gfo/Idh/MocA family.</text>
</comment>
<feature type="domain" description="Gfo/Idh/MocA-like oxidoreductase C-terminal" evidence="3">
    <location>
        <begin position="142"/>
        <end position="366"/>
    </location>
</feature>
<dbReference type="SUPFAM" id="SSF51735">
    <property type="entry name" value="NAD(P)-binding Rossmann-fold domains"/>
    <property type="match status" value="1"/>
</dbReference>
<evidence type="ECO:0000259" key="2">
    <source>
        <dbReference type="Pfam" id="PF01408"/>
    </source>
</evidence>
<dbReference type="Pfam" id="PF02894">
    <property type="entry name" value="GFO_IDH_MocA_C"/>
    <property type="match status" value="1"/>
</dbReference>
<dbReference type="InterPro" id="IPR036291">
    <property type="entry name" value="NAD(P)-bd_dom_sf"/>
</dbReference>
<feature type="domain" description="Gfo/Idh/MocA-like oxidoreductase N-terminal" evidence="2">
    <location>
        <begin position="6"/>
        <end position="129"/>
    </location>
</feature>
<keyword evidence="5" id="KW-1185">Reference proteome</keyword>
<dbReference type="InterPro" id="IPR052515">
    <property type="entry name" value="Gfo/Idh/MocA_Oxidoreductase"/>
</dbReference>
<evidence type="ECO:0000313" key="4">
    <source>
        <dbReference type="EMBL" id="MDY0394125.1"/>
    </source>
</evidence>
<dbReference type="InterPro" id="IPR000683">
    <property type="entry name" value="Gfo/Idh/MocA-like_OxRdtase_N"/>
</dbReference>
<evidence type="ECO:0000313" key="5">
    <source>
        <dbReference type="Proteomes" id="UP001281447"/>
    </source>
</evidence>
<dbReference type="Proteomes" id="UP001281447">
    <property type="component" value="Unassembled WGS sequence"/>
</dbReference>
<protein>
    <submittedName>
        <fullName evidence="4">Gfo/Idh/MocA family oxidoreductase</fullName>
    </submittedName>
</protein>
<dbReference type="PANTHER" id="PTHR43249">
    <property type="entry name" value="UDP-N-ACETYL-2-AMINO-2-DEOXY-D-GLUCURONATE OXIDASE"/>
    <property type="match status" value="1"/>
</dbReference>
<reference evidence="4 5" key="1">
    <citation type="submission" date="2023-10" db="EMBL/GenBank/DDBJ databases">
        <title>Virgibacillus halophilus 5B73C genome.</title>
        <authorList>
            <person name="Miliotis G."/>
            <person name="Sengupta P."/>
            <person name="Hameed A."/>
            <person name="Chuvochina M."/>
            <person name="Mcdonagh F."/>
            <person name="Simpson A.C."/>
            <person name="Singh N.K."/>
            <person name="Rekha P.D."/>
            <person name="Raman K."/>
            <person name="Hugenholtz P."/>
            <person name="Venkateswaran K."/>
        </authorList>
    </citation>
    <scope>NUCLEOTIDE SEQUENCE [LARGE SCALE GENOMIC DNA]</scope>
    <source>
        <strain evidence="4 5">5B73C</strain>
    </source>
</reference>
<organism evidence="4 5">
    <name type="scientific">Tigheibacillus halophilus</name>
    <dbReference type="NCBI Taxonomy" id="361280"/>
    <lineage>
        <taxon>Bacteria</taxon>
        <taxon>Bacillati</taxon>
        <taxon>Bacillota</taxon>
        <taxon>Bacilli</taxon>
        <taxon>Bacillales</taxon>
        <taxon>Bacillaceae</taxon>
        <taxon>Tigheibacillus</taxon>
    </lineage>
</organism>
<comment type="caution">
    <text evidence="4">The sequence shown here is derived from an EMBL/GenBank/DDBJ whole genome shotgun (WGS) entry which is preliminary data.</text>
</comment>
<dbReference type="InterPro" id="IPR004104">
    <property type="entry name" value="Gfo/Idh/MocA-like_OxRdtase_C"/>
</dbReference>
<evidence type="ECO:0000256" key="1">
    <source>
        <dbReference type="ARBA" id="ARBA00010928"/>
    </source>
</evidence>
<accession>A0ABU5C4K3</accession>
<gene>
    <name evidence="4" type="ORF">RWE15_06065</name>
</gene>